<name>A0A2A9D0Z6_9MICO</name>
<dbReference type="GO" id="GO:0006040">
    <property type="term" value="P:amino sugar metabolic process"/>
    <property type="evidence" value="ECO:0007669"/>
    <property type="project" value="InterPro"/>
</dbReference>
<evidence type="ECO:0000313" key="3">
    <source>
        <dbReference type="Proteomes" id="UP000224915"/>
    </source>
</evidence>
<dbReference type="PANTHER" id="PTHR30605">
    <property type="entry name" value="ANHYDRO-N-ACETYLMURAMIC ACID KINASE"/>
    <property type="match status" value="1"/>
</dbReference>
<gene>
    <name evidence="2" type="ORF">ATL40_1644</name>
</gene>
<dbReference type="GO" id="GO:0016773">
    <property type="term" value="F:phosphotransferase activity, alcohol group as acceptor"/>
    <property type="evidence" value="ECO:0007669"/>
    <property type="project" value="InterPro"/>
</dbReference>
<dbReference type="EMBL" id="PDJD01000001">
    <property type="protein sequence ID" value="PFG20061.1"/>
    <property type="molecule type" value="Genomic_DNA"/>
</dbReference>
<accession>A0A2A9D0Z6</accession>
<keyword evidence="2" id="KW-0418">Kinase</keyword>
<keyword evidence="2" id="KW-0808">Transferase</keyword>
<dbReference type="OrthoDB" id="9763949at2"/>
<dbReference type="GO" id="GO:0016301">
    <property type="term" value="F:kinase activity"/>
    <property type="evidence" value="ECO:0007669"/>
    <property type="project" value="UniProtKB-KW"/>
</dbReference>
<reference evidence="2 3" key="1">
    <citation type="submission" date="2017-10" db="EMBL/GenBank/DDBJ databases">
        <title>Sequencing the genomes of 1000 actinobacteria strains.</title>
        <authorList>
            <person name="Klenk H.-P."/>
        </authorList>
    </citation>
    <scope>NUCLEOTIDE SEQUENCE [LARGE SCALE GENOMIC DNA]</scope>
    <source>
        <strain evidence="2 3">DSM 21801</strain>
    </source>
</reference>
<dbReference type="InterPro" id="IPR043129">
    <property type="entry name" value="ATPase_NBD"/>
</dbReference>
<dbReference type="AlphaFoldDB" id="A0A2A9D0Z6"/>
<dbReference type="GO" id="GO:0009254">
    <property type="term" value="P:peptidoglycan turnover"/>
    <property type="evidence" value="ECO:0007669"/>
    <property type="project" value="InterPro"/>
</dbReference>
<dbReference type="Pfam" id="PF03702">
    <property type="entry name" value="AnmK"/>
    <property type="match status" value="1"/>
</dbReference>
<sequence>MRIVSLQSGTSADGIDVALVDIRPHRSADRTVLQLRPLLQETIEMPARLREQVITLAHGRATTAAEMCEVDTLLGQAFGDAAAVLGPRSSRERVDLVVSHGQTVHHWVQGGATRGSLQLGAAPWIAEAFGAPVLSQLRLSDIAARGAGAPLMAVLDRLLLGDVARAQGRAQATLNLGGIANLQVVAPDGGVLAWDTGPGCALIDHVVVAASCGLQRYDRDGRYAASGRIDDALLARLRAHPYLASGQRGTTGRETFGPHWLEECLAGSGAPRPATRDLVATLTSLTVSTVAEALRGLPESPARLIVSGGGARNPTLMAWLRAACREQGIPVESSDRWGIAAEFKESVMFALIGYLSWCGVPIRLPGSPHQGRVLGQFSPGPVALVLPPVLGRVDAVRVSPARRRGTRRRYDADDDAPVPHPALRPRE</sequence>
<comment type="caution">
    <text evidence="2">The sequence shown here is derived from an EMBL/GenBank/DDBJ whole genome shotgun (WGS) entry which is preliminary data.</text>
</comment>
<dbReference type="RefSeq" id="WP_098469097.1">
    <property type="nucleotide sequence ID" value="NZ_PDJD01000001.1"/>
</dbReference>
<protein>
    <submittedName>
        <fullName evidence="2">Anhydro-N-acetylmuramic acid kinase</fullName>
    </submittedName>
</protein>
<dbReference type="InterPro" id="IPR005338">
    <property type="entry name" value="Anhydro_N_Ac-Mur_kinase"/>
</dbReference>
<organism evidence="2 3">
    <name type="scientific">Serinibacter salmoneus</name>
    <dbReference type="NCBI Taxonomy" id="556530"/>
    <lineage>
        <taxon>Bacteria</taxon>
        <taxon>Bacillati</taxon>
        <taxon>Actinomycetota</taxon>
        <taxon>Actinomycetes</taxon>
        <taxon>Micrococcales</taxon>
        <taxon>Beutenbergiaceae</taxon>
        <taxon>Serinibacter</taxon>
    </lineage>
</organism>
<feature type="compositionally biased region" description="Pro residues" evidence="1">
    <location>
        <begin position="418"/>
        <end position="427"/>
    </location>
</feature>
<dbReference type="SUPFAM" id="SSF53067">
    <property type="entry name" value="Actin-like ATPase domain"/>
    <property type="match status" value="1"/>
</dbReference>
<feature type="region of interest" description="Disordered" evidence="1">
    <location>
        <begin position="403"/>
        <end position="427"/>
    </location>
</feature>
<dbReference type="PANTHER" id="PTHR30605:SF0">
    <property type="entry name" value="ANHYDRO-N-ACETYLMURAMIC ACID KINASE"/>
    <property type="match status" value="1"/>
</dbReference>
<dbReference type="Proteomes" id="UP000224915">
    <property type="component" value="Unassembled WGS sequence"/>
</dbReference>
<proteinExistence type="predicted"/>
<evidence type="ECO:0000313" key="2">
    <source>
        <dbReference type="EMBL" id="PFG20061.1"/>
    </source>
</evidence>
<dbReference type="GO" id="GO:0005524">
    <property type="term" value="F:ATP binding"/>
    <property type="evidence" value="ECO:0007669"/>
    <property type="project" value="InterPro"/>
</dbReference>
<evidence type="ECO:0000256" key="1">
    <source>
        <dbReference type="SAM" id="MobiDB-lite"/>
    </source>
</evidence>
<keyword evidence="3" id="KW-1185">Reference proteome</keyword>
<dbReference type="Gene3D" id="3.30.420.40">
    <property type="match status" value="2"/>
</dbReference>